<comment type="similarity">
    <text evidence="2">Belongs to the small GTPase superfamily. Rab family.</text>
</comment>
<organism evidence="19 20">
    <name type="scientific">Rhynocoris fuscipes</name>
    <dbReference type="NCBI Taxonomy" id="488301"/>
    <lineage>
        <taxon>Eukaryota</taxon>
        <taxon>Metazoa</taxon>
        <taxon>Ecdysozoa</taxon>
        <taxon>Arthropoda</taxon>
        <taxon>Hexapoda</taxon>
        <taxon>Insecta</taxon>
        <taxon>Pterygota</taxon>
        <taxon>Neoptera</taxon>
        <taxon>Paraneoptera</taxon>
        <taxon>Hemiptera</taxon>
        <taxon>Heteroptera</taxon>
        <taxon>Panheteroptera</taxon>
        <taxon>Cimicomorpha</taxon>
        <taxon>Reduviidae</taxon>
        <taxon>Harpactorinae</taxon>
        <taxon>Harpactorini</taxon>
        <taxon>Rhynocoris</taxon>
    </lineage>
</organism>
<dbReference type="SMART" id="SM00175">
    <property type="entry name" value="RAB"/>
    <property type="match status" value="1"/>
</dbReference>
<evidence type="ECO:0000256" key="16">
    <source>
        <dbReference type="ARBA" id="ARBA00047660"/>
    </source>
</evidence>
<dbReference type="SMART" id="SM00176">
    <property type="entry name" value="RAN"/>
    <property type="match status" value="1"/>
</dbReference>
<evidence type="ECO:0000256" key="6">
    <source>
        <dbReference type="ARBA" id="ARBA00022741"/>
    </source>
</evidence>
<dbReference type="GO" id="GO:0000139">
    <property type="term" value="C:Golgi membrane"/>
    <property type="evidence" value="ECO:0007669"/>
    <property type="project" value="UniProtKB-SubCell"/>
</dbReference>
<evidence type="ECO:0000313" key="20">
    <source>
        <dbReference type="Proteomes" id="UP001461498"/>
    </source>
</evidence>
<dbReference type="PANTHER" id="PTHR47977">
    <property type="entry name" value="RAS-RELATED PROTEIN RAB"/>
    <property type="match status" value="1"/>
</dbReference>
<dbReference type="PRINTS" id="PR00449">
    <property type="entry name" value="RASTRNSFRMNG"/>
</dbReference>
<reference evidence="19 20" key="1">
    <citation type="submission" date="2022-12" db="EMBL/GenBank/DDBJ databases">
        <title>Chromosome-level genome assembly of true bugs.</title>
        <authorList>
            <person name="Ma L."/>
            <person name="Li H."/>
        </authorList>
    </citation>
    <scope>NUCLEOTIDE SEQUENCE [LARGE SCALE GENOMIC DNA]</scope>
    <source>
        <strain evidence="19">Lab_2022b</strain>
    </source>
</reference>
<evidence type="ECO:0000256" key="5">
    <source>
        <dbReference type="ARBA" id="ARBA00022723"/>
    </source>
</evidence>
<keyword evidence="5" id="KW-0479">Metal-binding</keyword>
<sequence length="257" mass="29577">MLERDSDRKITIFPLPYNIELTPYRTEFNEKVFRYCKEDGTIDQQKLSKVIIIGDVNVGKTSLVNRFCSGKFDSKYKATIGIDFEVVQFNVLDIPFSIQIWDTAGQERFRSLAKSYYRQANVIVIVFDLGKIGSLINCRQWCEDALKENENKFPPPFVFLVGNKLDSLTLGCYDSIHQFVVRMVKDIRAEYWPVSSKTGINITQLFKRIAALAFHSKVLQEITSAQVTKIDIGKLDITAKDLKEGKLKNYCHSCNYR</sequence>
<accession>A0AAW1D0I0</accession>
<dbReference type="InterPro" id="IPR001806">
    <property type="entry name" value="Small_GTPase"/>
</dbReference>
<comment type="subcellular location">
    <subcellularLocation>
        <location evidence="15">Golgi apparatus membrane</location>
        <topology evidence="15">Lipid-anchor</topology>
    </subcellularLocation>
</comment>
<keyword evidence="14" id="KW-0636">Prenylation</keyword>
<dbReference type="PROSITE" id="PS51421">
    <property type="entry name" value="RAS"/>
    <property type="match status" value="1"/>
</dbReference>
<evidence type="ECO:0000256" key="14">
    <source>
        <dbReference type="ARBA" id="ARBA00023289"/>
    </source>
</evidence>
<dbReference type="NCBIfam" id="TIGR00231">
    <property type="entry name" value="small_GTP"/>
    <property type="match status" value="1"/>
</dbReference>
<evidence type="ECO:0000256" key="17">
    <source>
        <dbReference type="ARBA" id="ARBA00058763"/>
    </source>
</evidence>
<evidence type="ECO:0000256" key="12">
    <source>
        <dbReference type="ARBA" id="ARBA00023136"/>
    </source>
</evidence>
<dbReference type="InterPro" id="IPR050227">
    <property type="entry name" value="Rab"/>
</dbReference>
<dbReference type="Pfam" id="PF00071">
    <property type="entry name" value="Ras"/>
    <property type="match status" value="1"/>
</dbReference>
<evidence type="ECO:0000256" key="11">
    <source>
        <dbReference type="ARBA" id="ARBA00023134"/>
    </source>
</evidence>
<dbReference type="GO" id="GO:0015031">
    <property type="term" value="P:protein transport"/>
    <property type="evidence" value="ECO:0007669"/>
    <property type="project" value="UniProtKB-KW"/>
</dbReference>
<comment type="catalytic activity">
    <reaction evidence="16">
        <text>GTP + H2O = GDP + phosphate + H(+)</text>
        <dbReference type="Rhea" id="RHEA:19669"/>
        <dbReference type="ChEBI" id="CHEBI:15377"/>
        <dbReference type="ChEBI" id="CHEBI:15378"/>
        <dbReference type="ChEBI" id="CHEBI:37565"/>
        <dbReference type="ChEBI" id="CHEBI:43474"/>
        <dbReference type="ChEBI" id="CHEBI:58189"/>
        <dbReference type="EC" id="3.6.5.2"/>
    </reaction>
    <physiologicalReaction direction="left-to-right" evidence="16">
        <dbReference type="Rhea" id="RHEA:19670"/>
    </physiologicalReaction>
</comment>
<dbReference type="GO" id="GO:0005525">
    <property type="term" value="F:GTP binding"/>
    <property type="evidence" value="ECO:0007669"/>
    <property type="project" value="UniProtKB-KW"/>
</dbReference>
<dbReference type="SMART" id="SM00173">
    <property type="entry name" value="RAS"/>
    <property type="match status" value="1"/>
</dbReference>
<dbReference type="InterPro" id="IPR027417">
    <property type="entry name" value="P-loop_NTPase"/>
</dbReference>
<dbReference type="FunFam" id="3.40.50.300:FF:000707">
    <property type="entry name" value="RAB36, member RAS oncogene family"/>
    <property type="match status" value="1"/>
</dbReference>
<dbReference type="AlphaFoldDB" id="A0AAW1D0I0"/>
<comment type="cofactor">
    <cofactor evidence="1">
        <name>Mg(2+)</name>
        <dbReference type="ChEBI" id="CHEBI:18420"/>
    </cofactor>
</comment>
<keyword evidence="8" id="KW-0460">Magnesium</keyword>
<evidence type="ECO:0000256" key="2">
    <source>
        <dbReference type="ARBA" id="ARBA00006270"/>
    </source>
</evidence>
<evidence type="ECO:0000256" key="18">
    <source>
        <dbReference type="ARBA" id="ARBA00067830"/>
    </source>
</evidence>
<name>A0AAW1D0I0_9HEMI</name>
<dbReference type="Proteomes" id="UP001461498">
    <property type="component" value="Unassembled WGS sequence"/>
</dbReference>
<evidence type="ECO:0000313" key="19">
    <source>
        <dbReference type="EMBL" id="KAK9504501.1"/>
    </source>
</evidence>
<proteinExistence type="inferred from homology"/>
<evidence type="ECO:0000256" key="1">
    <source>
        <dbReference type="ARBA" id="ARBA00001946"/>
    </source>
</evidence>
<dbReference type="SUPFAM" id="SSF52540">
    <property type="entry name" value="P-loop containing nucleoside triphosphate hydrolases"/>
    <property type="match status" value="1"/>
</dbReference>
<evidence type="ECO:0000256" key="13">
    <source>
        <dbReference type="ARBA" id="ARBA00023288"/>
    </source>
</evidence>
<dbReference type="Gene3D" id="3.40.50.300">
    <property type="entry name" value="P-loop containing nucleotide triphosphate hydrolases"/>
    <property type="match status" value="1"/>
</dbReference>
<keyword evidence="7" id="KW-0378">Hydrolase</keyword>
<keyword evidence="10" id="KW-0333">Golgi apparatus</keyword>
<keyword evidence="9" id="KW-0653">Protein transport</keyword>
<dbReference type="SMART" id="SM00174">
    <property type="entry name" value="RHO"/>
    <property type="match status" value="1"/>
</dbReference>
<evidence type="ECO:0000256" key="4">
    <source>
        <dbReference type="ARBA" id="ARBA00022448"/>
    </source>
</evidence>
<keyword evidence="4" id="KW-0813">Transport</keyword>
<gene>
    <name evidence="19" type="ORF">O3M35_010818</name>
</gene>
<dbReference type="GO" id="GO:0003925">
    <property type="term" value="F:G protein activity"/>
    <property type="evidence" value="ECO:0007669"/>
    <property type="project" value="UniProtKB-EC"/>
</dbReference>
<evidence type="ECO:0000256" key="7">
    <source>
        <dbReference type="ARBA" id="ARBA00022801"/>
    </source>
</evidence>
<keyword evidence="6" id="KW-0547">Nucleotide-binding</keyword>
<evidence type="ECO:0000256" key="15">
    <source>
        <dbReference type="ARBA" id="ARBA00037794"/>
    </source>
</evidence>
<dbReference type="PROSITE" id="PS51419">
    <property type="entry name" value="RAB"/>
    <property type="match status" value="1"/>
</dbReference>
<evidence type="ECO:0000256" key="9">
    <source>
        <dbReference type="ARBA" id="ARBA00022927"/>
    </source>
</evidence>
<comment type="caution">
    <text evidence="19">The sequence shown here is derived from an EMBL/GenBank/DDBJ whole genome shotgun (WGS) entry which is preliminary data.</text>
</comment>
<evidence type="ECO:0000256" key="3">
    <source>
        <dbReference type="ARBA" id="ARBA00011984"/>
    </source>
</evidence>
<evidence type="ECO:0000256" key="8">
    <source>
        <dbReference type="ARBA" id="ARBA00022842"/>
    </source>
</evidence>
<dbReference type="EMBL" id="JAPXFL010000007">
    <property type="protein sequence ID" value="KAK9504501.1"/>
    <property type="molecule type" value="Genomic_DNA"/>
</dbReference>
<keyword evidence="11" id="KW-0342">GTP-binding</keyword>
<keyword evidence="12" id="KW-0472">Membrane</keyword>
<dbReference type="InterPro" id="IPR005225">
    <property type="entry name" value="Small_GTP-bd"/>
</dbReference>
<comment type="function">
    <text evidence="17">The small GTPases Rab are key regulators of intracellular membrane trafficking, from the formation of transport vesicles to their fusion with membranes. Rabs cycle between an inactive GDP-bound form and an active GTP-bound form that is able to recruit to membranes different sets of downstream effectors directly responsible for vesicle formation, movement, tethering and fusion.</text>
</comment>
<keyword evidence="20" id="KW-1185">Reference proteome</keyword>
<protein>
    <recommendedName>
        <fullName evidence="18">Ras-related protein Rab-36</fullName>
        <ecNumber evidence="3">3.6.5.2</ecNumber>
    </recommendedName>
</protein>
<dbReference type="EC" id="3.6.5.2" evidence="3"/>
<dbReference type="GO" id="GO:0046872">
    <property type="term" value="F:metal ion binding"/>
    <property type="evidence" value="ECO:0007669"/>
    <property type="project" value="UniProtKB-KW"/>
</dbReference>
<keyword evidence="13" id="KW-0449">Lipoprotein</keyword>
<evidence type="ECO:0000256" key="10">
    <source>
        <dbReference type="ARBA" id="ARBA00023034"/>
    </source>
</evidence>